<name>A0A6J4RK70_9ACTN</name>
<dbReference type="SUPFAM" id="SSF53756">
    <property type="entry name" value="UDP-Glycosyltransferase/glycogen phosphorylase"/>
    <property type="match status" value="1"/>
</dbReference>
<evidence type="ECO:0000259" key="3">
    <source>
        <dbReference type="Pfam" id="PF13439"/>
    </source>
</evidence>
<evidence type="ECO:0000256" key="1">
    <source>
        <dbReference type="ARBA" id="ARBA00022676"/>
    </source>
</evidence>
<feature type="domain" description="Glycosyltransferase subfamily 4-like N-terminal" evidence="3">
    <location>
        <begin position="36"/>
        <end position="194"/>
    </location>
</feature>
<keyword evidence="2" id="KW-0808">Transferase</keyword>
<dbReference type="Gene3D" id="3.40.50.2000">
    <property type="entry name" value="Glycogen Phosphorylase B"/>
    <property type="match status" value="2"/>
</dbReference>
<proteinExistence type="predicted"/>
<keyword evidence="1" id="KW-0328">Glycosyltransferase</keyword>
<dbReference type="Pfam" id="PF13439">
    <property type="entry name" value="Glyco_transf_4"/>
    <property type="match status" value="1"/>
</dbReference>
<dbReference type="EMBL" id="CADCVT010000035">
    <property type="protein sequence ID" value="CAA9475894.1"/>
    <property type="molecule type" value="Genomic_DNA"/>
</dbReference>
<feature type="non-terminal residue" evidence="4">
    <location>
        <position position="244"/>
    </location>
</feature>
<dbReference type="InterPro" id="IPR028098">
    <property type="entry name" value="Glyco_trans_4-like_N"/>
</dbReference>
<gene>
    <name evidence="4" type="ORF">AVDCRST_MAG85-309</name>
</gene>
<dbReference type="AlphaFoldDB" id="A0A6J4RK70"/>
<reference evidence="4" key="1">
    <citation type="submission" date="2020-02" db="EMBL/GenBank/DDBJ databases">
        <authorList>
            <person name="Meier V. D."/>
        </authorList>
    </citation>
    <scope>NUCLEOTIDE SEQUENCE</scope>
    <source>
        <strain evidence="4">AVDCRST_MAG85</strain>
    </source>
</reference>
<dbReference type="GO" id="GO:0016757">
    <property type="term" value="F:glycosyltransferase activity"/>
    <property type="evidence" value="ECO:0007669"/>
    <property type="project" value="UniProtKB-KW"/>
</dbReference>
<sequence>MSETAVGGGTEAFVKDTLDIGIVASARHPIREPFAGGLEMQTHALARRLRARGHTVTVYASACSDPELGVEPVCEEASLLDLSEAAAQDPSMVARRFLDEHHAYLHLMLRLGGRGHDVVQNNSVHYLPMAMASAVATPMVTTLHTPPTPWLESGLQSRAEESGVFVSVSETNARAWRRSVDVDRVVPNGIDLERWRFGLCADAGRAVWTGRIVPEKGAHLAVAAAHAAGLAVDVAGPVHDERYF</sequence>
<accession>A0A6J4RK70</accession>
<organism evidence="4">
    <name type="scientific">uncultured Solirubrobacteraceae bacterium</name>
    <dbReference type="NCBI Taxonomy" id="1162706"/>
    <lineage>
        <taxon>Bacteria</taxon>
        <taxon>Bacillati</taxon>
        <taxon>Actinomycetota</taxon>
        <taxon>Thermoleophilia</taxon>
        <taxon>Solirubrobacterales</taxon>
        <taxon>Solirubrobacteraceae</taxon>
        <taxon>environmental samples</taxon>
    </lineage>
</organism>
<evidence type="ECO:0000256" key="2">
    <source>
        <dbReference type="ARBA" id="ARBA00022679"/>
    </source>
</evidence>
<protein>
    <recommendedName>
        <fullName evidence="3">Glycosyltransferase subfamily 4-like N-terminal domain-containing protein</fullName>
    </recommendedName>
</protein>
<evidence type="ECO:0000313" key="4">
    <source>
        <dbReference type="EMBL" id="CAA9475894.1"/>
    </source>
</evidence>